<accession>A0ABP4ZAP4</accession>
<keyword evidence="4" id="KW-1185">Reference proteome</keyword>
<dbReference type="RefSeq" id="WP_344098730.1">
    <property type="nucleotide sequence ID" value="NZ_BAAANL010000001.1"/>
</dbReference>
<feature type="transmembrane region" description="Helical" evidence="2">
    <location>
        <begin position="247"/>
        <end position="268"/>
    </location>
</feature>
<reference evidence="4" key="1">
    <citation type="journal article" date="2019" name="Int. J. Syst. Evol. Microbiol.">
        <title>The Global Catalogue of Microorganisms (GCM) 10K type strain sequencing project: providing services to taxonomists for standard genome sequencing and annotation.</title>
        <authorList>
            <consortium name="The Broad Institute Genomics Platform"/>
            <consortium name="The Broad Institute Genome Sequencing Center for Infectious Disease"/>
            <person name="Wu L."/>
            <person name="Ma J."/>
        </authorList>
    </citation>
    <scope>NUCLEOTIDE SEQUENCE [LARGE SCALE GENOMIC DNA]</scope>
    <source>
        <strain evidence="4">JCM 14326</strain>
    </source>
</reference>
<feature type="transmembrane region" description="Helical" evidence="2">
    <location>
        <begin position="193"/>
        <end position="213"/>
    </location>
</feature>
<evidence type="ECO:0000256" key="1">
    <source>
        <dbReference type="SAM" id="MobiDB-lite"/>
    </source>
</evidence>
<protein>
    <submittedName>
        <fullName evidence="3">Uncharacterized protein</fullName>
    </submittedName>
</protein>
<keyword evidence="2" id="KW-0812">Transmembrane</keyword>
<keyword evidence="2" id="KW-1133">Transmembrane helix</keyword>
<feature type="compositionally biased region" description="Polar residues" evidence="1">
    <location>
        <begin position="1"/>
        <end position="19"/>
    </location>
</feature>
<gene>
    <name evidence="3" type="ORF">GCM10009751_01230</name>
</gene>
<proteinExistence type="predicted"/>
<dbReference type="Proteomes" id="UP001501094">
    <property type="component" value="Unassembled WGS sequence"/>
</dbReference>
<feature type="transmembrane region" description="Helical" evidence="2">
    <location>
        <begin position="41"/>
        <end position="59"/>
    </location>
</feature>
<evidence type="ECO:0000313" key="4">
    <source>
        <dbReference type="Proteomes" id="UP001501094"/>
    </source>
</evidence>
<evidence type="ECO:0000256" key="2">
    <source>
        <dbReference type="SAM" id="Phobius"/>
    </source>
</evidence>
<feature type="transmembrane region" description="Helical" evidence="2">
    <location>
        <begin position="79"/>
        <end position="98"/>
    </location>
</feature>
<dbReference type="EMBL" id="BAAANL010000001">
    <property type="protein sequence ID" value="GAA1848843.1"/>
    <property type="molecule type" value="Genomic_DNA"/>
</dbReference>
<feature type="region of interest" description="Disordered" evidence="1">
    <location>
        <begin position="316"/>
        <end position="347"/>
    </location>
</feature>
<feature type="transmembrane region" description="Helical" evidence="2">
    <location>
        <begin position="219"/>
        <end position="240"/>
    </location>
</feature>
<organism evidence="3 4">
    <name type="scientific">Myceligenerans crystallogenes</name>
    <dbReference type="NCBI Taxonomy" id="316335"/>
    <lineage>
        <taxon>Bacteria</taxon>
        <taxon>Bacillati</taxon>
        <taxon>Actinomycetota</taxon>
        <taxon>Actinomycetes</taxon>
        <taxon>Micrococcales</taxon>
        <taxon>Promicromonosporaceae</taxon>
        <taxon>Myceligenerans</taxon>
    </lineage>
</organism>
<sequence length="347" mass="37472">MSDTTVSENSASGSTTPEVTTPAPEGGKPARLGLRGYRKHAWTVMLWAILPLWILIGFYAPDYEYMAGIIGEMSMANPFIIFVLNTPAIAALVVLLSYDGWRGVANFGRSLVPRRKDLVWIPVLVAIMAAYIWVIRYLCILFGIEVPAEPLGPVDGLLKFLSLIVMEIGMLAIGAGFFGIFLPLMNRATGSRIWGGALTGLGIAVFVAPGMLLSGPEQAVAWPLYAVQLSVLGISMNLLLPVTKGNTWFFIIPFWVSASGSHLGLYEFKLDTQYIQIVLWAALTVVLYLVLKARGGGKLADELHTFPEYLENEYTTRQGAPFPGQGDRSKETAAVSGTPAAAEAGTA</sequence>
<comment type="caution">
    <text evidence="3">The sequence shown here is derived from an EMBL/GenBank/DDBJ whole genome shotgun (WGS) entry which is preliminary data.</text>
</comment>
<feature type="transmembrane region" description="Helical" evidence="2">
    <location>
        <begin position="156"/>
        <end position="181"/>
    </location>
</feature>
<keyword evidence="2" id="KW-0472">Membrane</keyword>
<feature type="transmembrane region" description="Helical" evidence="2">
    <location>
        <begin position="274"/>
        <end position="291"/>
    </location>
</feature>
<name>A0ABP4ZAP4_9MICO</name>
<feature type="region of interest" description="Disordered" evidence="1">
    <location>
        <begin position="1"/>
        <end position="27"/>
    </location>
</feature>
<evidence type="ECO:0000313" key="3">
    <source>
        <dbReference type="EMBL" id="GAA1848843.1"/>
    </source>
</evidence>
<feature type="transmembrane region" description="Helical" evidence="2">
    <location>
        <begin position="119"/>
        <end position="144"/>
    </location>
</feature>